<comment type="caution">
    <text evidence="1">The sequence shown here is derived from an EMBL/GenBank/DDBJ whole genome shotgun (WGS) entry which is preliminary data.</text>
</comment>
<keyword evidence="2" id="KW-1185">Reference proteome</keyword>
<reference evidence="1" key="1">
    <citation type="submission" date="2020-07" db="EMBL/GenBank/DDBJ databases">
        <title>Clarias magur genome sequencing, assembly and annotation.</title>
        <authorList>
            <person name="Kushwaha B."/>
            <person name="Kumar R."/>
            <person name="Das P."/>
            <person name="Joshi C.G."/>
            <person name="Kumar D."/>
            <person name="Nagpure N.S."/>
            <person name="Pandey M."/>
            <person name="Agarwal S."/>
            <person name="Srivastava S."/>
            <person name="Singh M."/>
            <person name="Sahoo L."/>
            <person name="Jayasankar P."/>
            <person name="Meher P.K."/>
            <person name="Koringa P.G."/>
            <person name="Iquebal M.A."/>
            <person name="Das S.P."/>
            <person name="Bit A."/>
            <person name="Patnaik S."/>
            <person name="Patel N."/>
            <person name="Shah T.M."/>
            <person name="Hinsu A."/>
            <person name="Jena J.K."/>
        </authorList>
    </citation>
    <scope>NUCLEOTIDE SEQUENCE</scope>
    <source>
        <strain evidence="1">CIFAMagur01</strain>
        <tissue evidence="1">Testis</tissue>
    </source>
</reference>
<dbReference type="Proteomes" id="UP000727407">
    <property type="component" value="Unassembled WGS sequence"/>
</dbReference>
<organism evidence="1 2">
    <name type="scientific">Clarias magur</name>
    <name type="common">Asian catfish</name>
    <name type="synonym">Macropteronotus magur</name>
    <dbReference type="NCBI Taxonomy" id="1594786"/>
    <lineage>
        <taxon>Eukaryota</taxon>
        <taxon>Metazoa</taxon>
        <taxon>Chordata</taxon>
        <taxon>Craniata</taxon>
        <taxon>Vertebrata</taxon>
        <taxon>Euteleostomi</taxon>
        <taxon>Actinopterygii</taxon>
        <taxon>Neopterygii</taxon>
        <taxon>Teleostei</taxon>
        <taxon>Ostariophysi</taxon>
        <taxon>Siluriformes</taxon>
        <taxon>Clariidae</taxon>
        <taxon>Clarias</taxon>
    </lineage>
</organism>
<name>A0A8J4USR2_CLAMG</name>
<feature type="non-terminal residue" evidence="1">
    <location>
        <position position="1"/>
    </location>
</feature>
<protein>
    <submittedName>
        <fullName evidence="1">Uncharacterized protein</fullName>
    </submittedName>
</protein>
<gene>
    <name evidence="1" type="primary">mtnK</name>
    <name evidence="1" type="ORF">DAT39_005396</name>
</gene>
<evidence type="ECO:0000313" key="1">
    <source>
        <dbReference type="EMBL" id="KAF5904852.1"/>
    </source>
</evidence>
<dbReference type="EMBL" id="QNUK01000051">
    <property type="protein sequence ID" value="KAF5904852.1"/>
    <property type="molecule type" value="Genomic_DNA"/>
</dbReference>
<sequence>QYEAAGESLDLRYSLAPERRREWRLCMPQALHKRHAHHHLAAAPSTVCLDLSFTTEKGKPIRTGGINNECMNVSWGLLAVATSEHESLFMHGSMCPEHTDA</sequence>
<accession>A0A8J4USR2</accession>
<proteinExistence type="predicted"/>
<dbReference type="AlphaFoldDB" id="A0A8J4USR2"/>
<evidence type="ECO:0000313" key="2">
    <source>
        <dbReference type="Proteomes" id="UP000727407"/>
    </source>
</evidence>